<dbReference type="OrthoDB" id="6354873at2759"/>
<sequence length="296" mass="33625">MLPLPTCMQWDNMRWLLRKIKFYLFINSFICSIAAATACIAACVETSDNRTETVFAARYIGVAIRIFAVLGWFHWISSFKEVIYGPKRSAPTTAENVAILVRIFLVVIPTEVVSASVGVALNAPPETPYWSYLEEYVYFIPKSLALEVIFDFFHYGMHWVCHQIPTLYKHVHKRHHLHLHPTPLSTYEQDGVDLVLTNVLPMVLAFSLGPRVSPLQLQLVLAYKTYVEIAGHSGLDIKGFSFPQMPLLSLSSACLRVHDHDLHHTHPAYNFAKRFSLWDKLFGTFKAPKTVTAAAY</sequence>
<dbReference type="EMBL" id="JNBR01000366">
    <property type="protein sequence ID" value="OQR94332.1"/>
    <property type="molecule type" value="Genomic_DNA"/>
</dbReference>
<feature type="transmembrane region" description="Helical" evidence="5">
    <location>
        <begin position="56"/>
        <end position="77"/>
    </location>
</feature>
<evidence type="ECO:0000256" key="4">
    <source>
        <dbReference type="ARBA" id="ARBA00023136"/>
    </source>
</evidence>
<feature type="transmembrane region" description="Helical" evidence="5">
    <location>
        <begin position="97"/>
        <end position="121"/>
    </location>
</feature>
<dbReference type="GO" id="GO:0008610">
    <property type="term" value="P:lipid biosynthetic process"/>
    <property type="evidence" value="ECO:0007669"/>
    <property type="project" value="InterPro"/>
</dbReference>
<keyword evidence="4 5" id="KW-0472">Membrane</keyword>
<feature type="domain" description="Fatty acid hydroxylase" evidence="6">
    <location>
        <begin position="147"/>
        <end position="284"/>
    </location>
</feature>
<dbReference type="PANTHER" id="PTHR11863">
    <property type="entry name" value="STEROL DESATURASE"/>
    <property type="match status" value="1"/>
</dbReference>
<reference evidence="7 8" key="1">
    <citation type="journal article" date="2014" name="Genome Biol. Evol.">
        <title>The secreted proteins of Achlya hypogyna and Thraustotheca clavata identify the ancestral oomycete secretome and reveal gene acquisitions by horizontal gene transfer.</title>
        <authorList>
            <person name="Misner I."/>
            <person name="Blouin N."/>
            <person name="Leonard G."/>
            <person name="Richards T.A."/>
            <person name="Lane C.E."/>
        </authorList>
    </citation>
    <scope>NUCLEOTIDE SEQUENCE [LARGE SCALE GENOMIC DNA]</scope>
    <source>
        <strain evidence="7 8">ATCC 48635</strain>
    </source>
</reference>
<accession>A0A1V9Z8S4</accession>
<dbReference type="AlphaFoldDB" id="A0A1V9Z8S4"/>
<keyword evidence="3 5" id="KW-1133">Transmembrane helix</keyword>
<keyword evidence="8" id="KW-1185">Reference proteome</keyword>
<dbReference type="Proteomes" id="UP000243579">
    <property type="component" value="Unassembled WGS sequence"/>
</dbReference>
<dbReference type="Pfam" id="PF04116">
    <property type="entry name" value="FA_hydroxylase"/>
    <property type="match status" value="1"/>
</dbReference>
<protein>
    <recommendedName>
        <fullName evidence="6">Fatty acid hydroxylase domain-containing protein</fullName>
    </recommendedName>
</protein>
<comment type="caution">
    <text evidence="7">The sequence shown here is derived from an EMBL/GenBank/DDBJ whole genome shotgun (WGS) entry which is preliminary data.</text>
</comment>
<evidence type="ECO:0000259" key="6">
    <source>
        <dbReference type="Pfam" id="PF04116"/>
    </source>
</evidence>
<dbReference type="GO" id="GO:0016491">
    <property type="term" value="F:oxidoreductase activity"/>
    <property type="evidence" value="ECO:0007669"/>
    <property type="project" value="InterPro"/>
</dbReference>
<evidence type="ECO:0000256" key="5">
    <source>
        <dbReference type="SAM" id="Phobius"/>
    </source>
</evidence>
<comment type="subcellular location">
    <subcellularLocation>
        <location evidence="1">Membrane</location>
    </subcellularLocation>
</comment>
<feature type="transmembrane region" description="Helical" evidence="5">
    <location>
        <begin position="20"/>
        <end position="44"/>
    </location>
</feature>
<name>A0A1V9Z8S4_ACHHY</name>
<keyword evidence="2 5" id="KW-0812">Transmembrane</keyword>
<evidence type="ECO:0000313" key="8">
    <source>
        <dbReference type="Proteomes" id="UP000243579"/>
    </source>
</evidence>
<evidence type="ECO:0000313" key="7">
    <source>
        <dbReference type="EMBL" id="OQR94332.1"/>
    </source>
</evidence>
<organism evidence="7 8">
    <name type="scientific">Achlya hypogyna</name>
    <name type="common">Oomycete</name>
    <name type="synonym">Protoachlya hypogyna</name>
    <dbReference type="NCBI Taxonomy" id="1202772"/>
    <lineage>
        <taxon>Eukaryota</taxon>
        <taxon>Sar</taxon>
        <taxon>Stramenopiles</taxon>
        <taxon>Oomycota</taxon>
        <taxon>Saprolegniomycetes</taxon>
        <taxon>Saprolegniales</taxon>
        <taxon>Achlyaceae</taxon>
        <taxon>Achlya</taxon>
    </lineage>
</organism>
<evidence type="ECO:0000256" key="3">
    <source>
        <dbReference type="ARBA" id="ARBA00022989"/>
    </source>
</evidence>
<evidence type="ECO:0000256" key="1">
    <source>
        <dbReference type="ARBA" id="ARBA00004370"/>
    </source>
</evidence>
<dbReference type="STRING" id="1202772.A0A1V9Z8S4"/>
<dbReference type="InterPro" id="IPR006694">
    <property type="entry name" value="Fatty_acid_hydroxylase"/>
</dbReference>
<dbReference type="GO" id="GO:0005506">
    <property type="term" value="F:iron ion binding"/>
    <property type="evidence" value="ECO:0007669"/>
    <property type="project" value="InterPro"/>
</dbReference>
<gene>
    <name evidence="7" type="ORF">ACHHYP_01444</name>
</gene>
<dbReference type="GO" id="GO:0016020">
    <property type="term" value="C:membrane"/>
    <property type="evidence" value="ECO:0007669"/>
    <property type="project" value="UniProtKB-SubCell"/>
</dbReference>
<proteinExistence type="predicted"/>
<evidence type="ECO:0000256" key="2">
    <source>
        <dbReference type="ARBA" id="ARBA00022692"/>
    </source>
</evidence>
<dbReference type="InterPro" id="IPR050307">
    <property type="entry name" value="Sterol_Desaturase_Related"/>
</dbReference>